<dbReference type="GO" id="GO:0003677">
    <property type="term" value="F:DNA binding"/>
    <property type="evidence" value="ECO:0007669"/>
    <property type="project" value="UniProtKB-KW"/>
</dbReference>
<protein>
    <recommendedName>
        <fullName evidence="7">TF-B3 domain-containing protein</fullName>
    </recommendedName>
</protein>
<feature type="region of interest" description="Disordered" evidence="6">
    <location>
        <begin position="268"/>
        <end position="291"/>
    </location>
</feature>
<evidence type="ECO:0000256" key="1">
    <source>
        <dbReference type="ARBA" id="ARBA00004123"/>
    </source>
</evidence>
<reference evidence="8" key="2">
    <citation type="submission" date="2020-10" db="EMBL/GenBank/DDBJ databases">
        <authorList>
            <person name="Cooper E.A."/>
            <person name="Brenton Z.W."/>
            <person name="Flinn B.S."/>
            <person name="Jenkins J."/>
            <person name="Shu S."/>
            <person name="Flowers D."/>
            <person name="Luo F."/>
            <person name="Wang Y."/>
            <person name="Xia P."/>
            <person name="Barry K."/>
            <person name="Daum C."/>
            <person name="Lipzen A."/>
            <person name="Yoshinaga Y."/>
            <person name="Schmutz J."/>
            <person name="Saski C."/>
            <person name="Vermerris W."/>
            <person name="Kresovich S."/>
        </authorList>
    </citation>
    <scope>NUCLEOTIDE SEQUENCE</scope>
</reference>
<dbReference type="Proteomes" id="UP000807115">
    <property type="component" value="Chromosome 5"/>
</dbReference>
<feature type="region of interest" description="Disordered" evidence="6">
    <location>
        <begin position="1"/>
        <end position="143"/>
    </location>
</feature>
<organism evidence="8 9">
    <name type="scientific">Sorghum bicolor</name>
    <name type="common">Sorghum</name>
    <name type="synonym">Sorghum vulgare</name>
    <dbReference type="NCBI Taxonomy" id="4558"/>
    <lineage>
        <taxon>Eukaryota</taxon>
        <taxon>Viridiplantae</taxon>
        <taxon>Streptophyta</taxon>
        <taxon>Embryophyta</taxon>
        <taxon>Tracheophyta</taxon>
        <taxon>Spermatophyta</taxon>
        <taxon>Magnoliopsida</taxon>
        <taxon>Liliopsida</taxon>
        <taxon>Poales</taxon>
        <taxon>Poaceae</taxon>
        <taxon>PACMAD clade</taxon>
        <taxon>Panicoideae</taxon>
        <taxon>Andropogonodae</taxon>
        <taxon>Andropogoneae</taxon>
        <taxon>Sorghinae</taxon>
        <taxon>Sorghum</taxon>
    </lineage>
</organism>
<feature type="compositionally biased region" description="Basic residues" evidence="6">
    <location>
        <begin position="31"/>
        <end position="41"/>
    </location>
</feature>
<sequence length="536" mass="60217">MAPLRISSSEDRKWERRPTPARTPGLLSRLSKFRIRRRPSKFHGFILHNEKRTTMRGRPKKQQGTTSSAAAAVKEREAARGRPRSKGKETEMGGEGQEPATEKQKKTQGKGMEKEKEKEKEKNTAVREDGEQNDNNEKEKTAAGAGNVCPQFFKVFFPELSGERLKIPPMFRQHLQEQPTGPVSLRGPSGKKWQATLASESEAWFFEQGWKEFVTDHSINKGYFLVFTYDGPSQFSVVVFSPSGVTDPIALKAKPTNEVVVKIEEDEEGVQGDMDAGGASEVPIPPTQEGNVVTGRRTRAMTAGASEIPPLPTEEGNVVTGKRTRAVTDLPADADASKRIQADKRRSQAGTSKDGLTIVRNATFSLLDESKTFNKTQVRDKNVPRSGKFLLKTSRAPVVISQRRPVTEEERDLALRKANEFKSKYPFTVQIMMESYVYVGFFMNIACDFVRKSLPHTNKKMTLWDPLGKPWEVNYVYYSDRSVGSFSGGWGKFALGNNLEKFDVCIFELFKEDNIKVHIYRVVPEITPLLRASNKD</sequence>
<feature type="domain" description="TF-B3" evidence="7">
    <location>
        <begin position="428"/>
        <end position="523"/>
    </location>
</feature>
<feature type="compositionally biased region" description="Basic and acidic residues" evidence="6">
    <location>
        <begin position="100"/>
        <end position="141"/>
    </location>
</feature>
<dbReference type="Pfam" id="PF02362">
    <property type="entry name" value="B3"/>
    <property type="match status" value="2"/>
</dbReference>
<reference evidence="8" key="1">
    <citation type="journal article" date="2019" name="BMC Genomics">
        <title>A new reference genome for Sorghum bicolor reveals high levels of sequence similarity between sweet and grain genotypes: implications for the genetics of sugar metabolism.</title>
        <authorList>
            <person name="Cooper E.A."/>
            <person name="Brenton Z.W."/>
            <person name="Flinn B.S."/>
            <person name="Jenkins J."/>
            <person name="Shu S."/>
            <person name="Flowers D."/>
            <person name="Luo F."/>
            <person name="Wang Y."/>
            <person name="Xia P."/>
            <person name="Barry K."/>
            <person name="Daum C."/>
            <person name="Lipzen A."/>
            <person name="Yoshinaga Y."/>
            <person name="Schmutz J."/>
            <person name="Saski C."/>
            <person name="Vermerris W."/>
            <person name="Kresovich S."/>
        </authorList>
    </citation>
    <scope>NUCLEOTIDE SEQUENCE</scope>
</reference>
<feature type="compositionally biased region" description="Basic and acidic residues" evidence="6">
    <location>
        <begin position="73"/>
        <end position="91"/>
    </location>
</feature>
<dbReference type="CDD" id="cd10017">
    <property type="entry name" value="B3_DNA"/>
    <property type="match status" value="2"/>
</dbReference>
<dbReference type="EMBL" id="CM027684">
    <property type="protein sequence ID" value="KAG0529158.1"/>
    <property type="molecule type" value="Genomic_DNA"/>
</dbReference>
<dbReference type="GO" id="GO:0005634">
    <property type="term" value="C:nucleus"/>
    <property type="evidence" value="ECO:0007669"/>
    <property type="project" value="UniProtKB-SubCell"/>
</dbReference>
<evidence type="ECO:0000256" key="6">
    <source>
        <dbReference type="SAM" id="MobiDB-lite"/>
    </source>
</evidence>
<evidence type="ECO:0000313" key="8">
    <source>
        <dbReference type="EMBL" id="KAG0529158.1"/>
    </source>
</evidence>
<evidence type="ECO:0000256" key="3">
    <source>
        <dbReference type="ARBA" id="ARBA00023125"/>
    </source>
</evidence>
<comment type="subcellular location">
    <subcellularLocation>
        <location evidence="1">Nucleus</location>
    </subcellularLocation>
</comment>
<gene>
    <name evidence="8" type="ORF">BDA96_05G074100</name>
</gene>
<feature type="domain" description="TF-B3" evidence="7">
    <location>
        <begin position="150"/>
        <end position="243"/>
    </location>
</feature>
<name>A0A921QX00_SORBI</name>
<keyword evidence="3" id="KW-0238">DNA-binding</keyword>
<dbReference type="PANTHER" id="PTHR31391">
    <property type="entry name" value="B3 DOMAIN-CONTAINING PROTEIN OS11G0197600-RELATED"/>
    <property type="match status" value="1"/>
</dbReference>
<keyword evidence="5" id="KW-0539">Nucleus</keyword>
<dbReference type="AlphaFoldDB" id="A0A921QX00"/>
<comment type="caution">
    <text evidence="8">The sequence shown here is derived from an EMBL/GenBank/DDBJ whole genome shotgun (WGS) entry which is preliminary data.</text>
</comment>
<dbReference type="SUPFAM" id="SSF101936">
    <property type="entry name" value="DNA-binding pseudobarrel domain"/>
    <property type="match status" value="2"/>
</dbReference>
<feature type="region of interest" description="Disordered" evidence="6">
    <location>
        <begin position="333"/>
        <end position="352"/>
    </location>
</feature>
<evidence type="ECO:0000313" key="9">
    <source>
        <dbReference type="Proteomes" id="UP000807115"/>
    </source>
</evidence>
<dbReference type="PROSITE" id="PS50863">
    <property type="entry name" value="B3"/>
    <property type="match status" value="2"/>
</dbReference>
<evidence type="ECO:0000256" key="5">
    <source>
        <dbReference type="ARBA" id="ARBA00023242"/>
    </source>
</evidence>
<proteinExistence type="predicted"/>
<dbReference type="InterPro" id="IPR015300">
    <property type="entry name" value="DNA-bd_pseudobarrel_sf"/>
</dbReference>
<evidence type="ECO:0000256" key="2">
    <source>
        <dbReference type="ARBA" id="ARBA00023015"/>
    </source>
</evidence>
<evidence type="ECO:0000259" key="7">
    <source>
        <dbReference type="PROSITE" id="PS50863"/>
    </source>
</evidence>
<keyword evidence="2" id="KW-0805">Transcription regulation</keyword>
<keyword evidence="4" id="KW-0804">Transcription</keyword>
<dbReference type="Gene3D" id="2.40.330.10">
    <property type="entry name" value="DNA-binding pseudobarrel domain"/>
    <property type="match status" value="2"/>
</dbReference>
<feature type="compositionally biased region" description="Basic and acidic residues" evidence="6">
    <location>
        <begin position="8"/>
        <end position="18"/>
    </location>
</feature>
<dbReference type="SMART" id="SM01019">
    <property type="entry name" value="B3"/>
    <property type="match status" value="2"/>
</dbReference>
<dbReference type="PANTHER" id="PTHR31391:SF155">
    <property type="entry name" value="B3 DOMAIN-CONTAINING PROTEIN OS11G0197600"/>
    <property type="match status" value="1"/>
</dbReference>
<accession>A0A921QX00</accession>
<dbReference type="InterPro" id="IPR003340">
    <property type="entry name" value="B3_DNA-bd"/>
</dbReference>
<feature type="compositionally biased region" description="Basic and acidic residues" evidence="6">
    <location>
        <begin position="335"/>
        <end position="346"/>
    </location>
</feature>
<dbReference type="InterPro" id="IPR044837">
    <property type="entry name" value="REM16-like"/>
</dbReference>
<evidence type="ECO:0000256" key="4">
    <source>
        <dbReference type="ARBA" id="ARBA00023163"/>
    </source>
</evidence>